<proteinExistence type="predicted"/>
<dbReference type="InterPro" id="IPR011711">
    <property type="entry name" value="GntR_C"/>
</dbReference>
<evidence type="ECO:0000256" key="4">
    <source>
        <dbReference type="SAM" id="MobiDB-lite"/>
    </source>
</evidence>
<dbReference type="GO" id="GO:0003677">
    <property type="term" value="F:DNA binding"/>
    <property type="evidence" value="ECO:0007669"/>
    <property type="project" value="UniProtKB-KW"/>
</dbReference>
<dbReference type="RefSeq" id="WP_163820661.1">
    <property type="nucleotide sequence ID" value="NZ_JAAGOB010000014.1"/>
</dbReference>
<dbReference type="Pfam" id="PF00392">
    <property type="entry name" value="GntR"/>
    <property type="match status" value="1"/>
</dbReference>
<dbReference type="InterPro" id="IPR036390">
    <property type="entry name" value="WH_DNA-bd_sf"/>
</dbReference>
<dbReference type="Gene3D" id="1.10.10.10">
    <property type="entry name" value="Winged helix-like DNA-binding domain superfamily/Winged helix DNA-binding domain"/>
    <property type="match status" value="1"/>
</dbReference>
<dbReference type="SUPFAM" id="SSF48008">
    <property type="entry name" value="GntR ligand-binding domain-like"/>
    <property type="match status" value="1"/>
</dbReference>
<keyword evidence="3" id="KW-0804">Transcription</keyword>
<gene>
    <name evidence="6" type="ORF">G1H11_21455</name>
</gene>
<evidence type="ECO:0000259" key="5">
    <source>
        <dbReference type="PROSITE" id="PS50949"/>
    </source>
</evidence>
<dbReference type="Proteomes" id="UP000469185">
    <property type="component" value="Unassembled WGS sequence"/>
</dbReference>
<comment type="caution">
    <text evidence="6">The sequence shown here is derived from an EMBL/GenBank/DDBJ whole genome shotgun (WGS) entry which is preliminary data.</text>
</comment>
<dbReference type="SMART" id="SM00895">
    <property type="entry name" value="FCD"/>
    <property type="match status" value="1"/>
</dbReference>
<organism evidence="6 7">
    <name type="scientific">Phytoactinopolyspora alkaliphila</name>
    <dbReference type="NCBI Taxonomy" id="1783498"/>
    <lineage>
        <taxon>Bacteria</taxon>
        <taxon>Bacillati</taxon>
        <taxon>Actinomycetota</taxon>
        <taxon>Actinomycetes</taxon>
        <taxon>Jiangellales</taxon>
        <taxon>Jiangellaceae</taxon>
        <taxon>Phytoactinopolyspora</taxon>
    </lineage>
</organism>
<dbReference type="EMBL" id="JAAGOB010000014">
    <property type="protein sequence ID" value="NED97869.1"/>
    <property type="molecule type" value="Genomic_DNA"/>
</dbReference>
<evidence type="ECO:0000256" key="3">
    <source>
        <dbReference type="ARBA" id="ARBA00023163"/>
    </source>
</evidence>
<feature type="region of interest" description="Disordered" evidence="4">
    <location>
        <begin position="193"/>
        <end position="214"/>
    </location>
</feature>
<dbReference type="PANTHER" id="PTHR43537:SF44">
    <property type="entry name" value="GNTR FAMILY REGULATORY PROTEIN"/>
    <property type="match status" value="1"/>
</dbReference>
<keyword evidence="7" id="KW-1185">Reference proteome</keyword>
<dbReference type="SMART" id="SM00345">
    <property type="entry name" value="HTH_GNTR"/>
    <property type="match status" value="1"/>
</dbReference>
<dbReference type="InterPro" id="IPR008920">
    <property type="entry name" value="TF_FadR/GntR_C"/>
</dbReference>
<accession>A0A6N9YST2</accession>
<reference evidence="6 7" key="1">
    <citation type="submission" date="2020-02" db="EMBL/GenBank/DDBJ databases">
        <authorList>
            <person name="Li X.-J."/>
            <person name="Feng X.-M."/>
        </authorList>
    </citation>
    <scope>NUCLEOTIDE SEQUENCE [LARGE SCALE GENOMIC DNA]</scope>
    <source>
        <strain evidence="6 7">CGMCC 4.7225</strain>
    </source>
</reference>
<dbReference type="InterPro" id="IPR000524">
    <property type="entry name" value="Tscrpt_reg_HTH_GntR"/>
</dbReference>
<evidence type="ECO:0000256" key="1">
    <source>
        <dbReference type="ARBA" id="ARBA00023015"/>
    </source>
</evidence>
<dbReference type="GO" id="GO:0003700">
    <property type="term" value="F:DNA-binding transcription factor activity"/>
    <property type="evidence" value="ECO:0007669"/>
    <property type="project" value="InterPro"/>
</dbReference>
<evidence type="ECO:0000313" key="7">
    <source>
        <dbReference type="Proteomes" id="UP000469185"/>
    </source>
</evidence>
<dbReference type="InterPro" id="IPR036388">
    <property type="entry name" value="WH-like_DNA-bd_sf"/>
</dbReference>
<dbReference type="Gene3D" id="1.20.120.530">
    <property type="entry name" value="GntR ligand-binding domain-like"/>
    <property type="match status" value="1"/>
</dbReference>
<dbReference type="SUPFAM" id="SSF46785">
    <property type="entry name" value="Winged helix' DNA-binding domain"/>
    <property type="match status" value="1"/>
</dbReference>
<protein>
    <submittedName>
        <fullName evidence="6">FadR family transcriptional regulator</fullName>
    </submittedName>
</protein>
<keyword evidence="2" id="KW-0238">DNA-binding</keyword>
<feature type="domain" description="HTH gntR-type" evidence="5">
    <location>
        <begin position="23"/>
        <end position="91"/>
    </location>
</feature>
<dbReference type="Pfam" id="PF07729">
    <property type="entry name" value="FCD"/>
    <property type="match status" value="1"/>
</dbReference>
<dbReference type="PROSITE" id="PS50949">
    <property type="entry name" value="HTH_GNTR"/>
    <property type="match status" value="1"/>
</dbReference>
<name>A0A6N9YST2_9ACTN</name>
<evidence type="ECO:0000313" key="6">
    <source>
        <dbReference type="EMBL" id="NED97869.1"/>
    </source>
</evidence>
<dbReference type="PANTHER" id="PTHR43537">
    <property type="entry name" value="TRANSCRIPTIONAL REGULATOR, GNTR FAMILY"/>
    <property type="match status" value="1"/>
</dbReference>
<evidence type="ECO:0000256" key="2">
    <source>
        <dbReference type="ARBA" id="ARBA00023125"/>
    </source>
</evidence>
<keyword evidence="1" id="KW-0805">Transcription regulation</keyword>
<dbReference type="AlphaFoldDB" id="A0A6N9YST2"/>
<sequence>MASEQVGPEKTGTDESAGGGRRVLMGASVAGKIAEYIRRESLVEGDPLPSEAVLADEYNVSQRVVRDALRALSQQGVIRTRQGKRAVVSSLRPVAVRGYFQHAVAGDSSAIHELLELRQAIETRAAGSAALHLTADELANLAAVLDEAEAEDLTTARRVELDLAFHRAIVRHSGNRFFDGILEVLTDTLTEERRRGKQLTEHAGGTHETSDREHRSILRALEARDSFLAEQAMRAHLERVRQTFRAM</sequence>
<dbReference type="PRINTS" id="PR00035">
    <property type="entry name" value="HTHGNTR"/>
</dbReference>
<feature type="region of interest" description="Disordered" evidence="4">
    <location>
        <begin position="1"/>
        <end position="21"/>
    </location>
</feature>
<dbReference type="CDD" id="cd07377">
    <property type="entry name" value="WHTH_GntR"/>
    <property type="match status" value="1"/>
</dbReference>